<feature type="region of interest" description="Disordered" evidence="1">
    <location>
        <begin position="280"/>
        <end position="302"/>
    </location>
</feature>
<keyword evidence="5" id="KW-1185">Reference proteome</keyword>
<dbReference type="InterPro" id="IPR000683">
    <property type="entry name" value="Gfo/Idh/MocA-like_OxRdtase_N"/>
</dbReference>
<dbReference type="InterPro" id="IPR036291">
    <property type="entry name" value="NAD(P)-bd_dom_sf"/>
</dbReference>
<dbReference type="GO" id="GO:0000166">
    <property type="term" value="F:nucleotide binding"/>
    <property type="evidence" value="ECO:0007669"/>
    <property type="project" value="InterPro"/>
</dbReference>
<dbReference type="Proteomes" id="UP000435304">
    <property type="component" value="Unassembled WGS sequence"/>
</dbReference>
<dbReference type="SUPFAM" id="SSF55347">
    <property type="entry name" value="Glyceraldehyde-3-phosphate dehydrogenase-like, C-terminal domain"/>
    <property type="match status" value="1"/>
</dbReference>
<dbReference type="PANTHER" id="PTHR43249">
    <property type="entry name" value="UDP-N-ACETYL-2-AMINO-2-DEOXY-D-GLUCURONATE OXIDASE"/>
    <property type="match status" value="1"/>
</dbReference>
<dbReference type="SUPFAM" id="SSF51735">
    <property type="entry name" value="NAD(P)-binding Rossmann-fold domains"/>
    <property type="match status" value="1"/>
</dbReference>
<evidence type="ECO:0000259" key="3">
    <source>
        <dbReference type="Pfam" id="PF22725"/>
    </source>
</evidence>
<dbReference type="Pfam" id="PF01408">
    <property type="entry name" value="GFO_IDH_MocA"/>
    <property type="match status" value="1"/>
</dbReference>
<feature type="domain" description="Gfo/Idh/MocA-like oxidoreductase N-terminal" evidence="2">
    <location>
        <begin position="10"/>
        <end position="115"/>
    </location>
</feature>
<dbReference type="Pfam" id="PF22725">
    <property type="entry name" value="GFO_IDH_MocA_C3"/>
    <property type="match status" value="1"/>
</dbReference>
<sequence length="395" mass="41898">MSPAAGRDVLRVGIVGCGSIARAHALSYTGHPRVELVGVFDHDQDRADAFAATHRTTAFRSRQQLVDAGVDLVSVATPPGSHTEVASALLAAGCSVLLEKPPAVALAEMDVLAAADAASAGSLYVVFQHRHGSGARRASRLLRSSALGTPQVAVCETLWYRPDSYFLPEWRGTWVGEGGGPTLGHAIHQLDLLLHLMGPWRTVDARAARIARPVEFEDVSLGLLTFDSGAVGTVTTSLLSPRELSRIRVDTTAGTLEVDHVYGYRDADWSWTPAPDATAAARLGRDPGLPADPGTADGGPAEEQDVWAASAGEDRPSNHRAQIEQLVEDLLAGRDHDTTLASTRPTMELVTALYASALEGGTVARTDLGPDNPYYSRLDGGRPAETVTRRLGTRP</sequence>
<dbReference type="InterPro" id="IPR055170">
    <property type="entry name" value="GFO_IDH_MocA-like_dom"/>
</dbReference>
<dbReference type="Gene3D" id="3.40.50.720">
    <property type="entry name" value="NAD(P)-binding Rossmann-like Domain"/>
    <property type="match status" value="1"/>
</dbReference>
<dbReference type="EMBL" id="WPCU01000006">
    <property type="protein sequence ID" value="MVA76416.1"/>
    <property type="molecule type" value="Genomic_DNA"/>
</dbReference>
<evidence type="ECO:0000259" key="2">
    <source>
        <dbReference type="Pfam" id="PF01408"/>
    </source>
</evidence>
<evidence type="ECO:0000256" key="1">
    <source>
        <dbReference type="SAM" id="MobiDB-lite"/>
    </source>
</evidence>
<accession>A0A6A9UU08</accession>
<dbReference type="InterPro" id="IPR052515">
    <property type="entry name" value="Gfo/Idh/MocA_Oxidoreductase"/>
</dbReference>
<gene>
    <name evidence="4" type="ORF">GC722_10330</name>
</gene>
<proteinExistence type="predicted"/>
<feature type="region of interest" description="Disordered" evidence="1">
    <location>
        <begin position="365"/>
        <end position="395"/>
    </location>
</feature>
<dbReference type="PANTHER" id="PTHR43249:SF1">
    <property type="entry name" value="D-GLUCOSIDE 3-DEHYDROGENASE"/>
    <property type="match status" value="1"/>
</dbReference>
<comment type="caution">
    <text evidence="4">The sequence shown here is derived from an EMBL/GenBank/DDBJ whole genome shotgun (WGS) entry which is preliminary data.</text>
</comment>
<feature type="domain" description="GFO/IDH/MocA-like oxidoreductase" evidence="3">
    <location>
        <begin position="136"/>
        <end position="257"/>
    </location>
</feature>
<evidence type="ECO:0000313" key="4">
    <source>
        <dbReference type="EMBL" id="MVA76416.1"/>
    </source>
</evidence>
<dbReference type="Gene3D" id="3.30.360.10">
    <property type="entry name" value="Dihydrodipicolinate Reductase, domain 2"/>
    <property type="match status" value="1"/>
</dbReference>
<dbReference type="RefSeq" id="WP_197429983.1">
    <property type="nucleotide sequence ID" value="NZ_WPCU01000006.1"/>
</dbReference>
<protein>
    <submittedName>
        <fullName evidence="4">Gfo/Idh/MocA family oxidoreductase</fullName>
    </submittedName>
</protein>
<name>A0A6A9UU08_9ACTN</name>
<evidence type="ECO:0000313" key="5">
    <source>
        <dbReference type="Proteomes" id="UP000435304"/>
    </source>
</evidence>
<dbReference type="AlphaFoldDB" id="A0A6A9UU08"/>
<reference evidence="4 5" key="1">
    <citation type="submission" date="2019-12" db="EMBL/GenBank/DDBJ databases">
        <title>Auraticoccus cholistani sp. nov., an actinomycete isolated from soil of Cholistan desert.</title>
        <authorList>
            <person name="Cheema M.T."/>
        </authorList>
    </citation>
    <scope>NUCLEOTIDE SEQUENCE [LARGE SCALE GENOMIC DNA]</scope>
    <source>
        <strain evidence="4 5">F435</strain>
    </source>
</reference>
<organism evidence="4 5">
    <name type="scientific">Auraticoccus cholistanensis</name>
    <dbReference type="NCBI Taxonomy" id="2656650"/>
    <lineage>
        <taxon>Bacteria</taxon>
        <taxon>Bacillati</taxon>
        <taxon>Actinomycetota</taxon>
        <taxon>Actinomycetes</taxon>
        <taxon>Propionibacteriales</taxon>
        <taxon>Propionibacteriaceae</taxon>
        <taxon>Auraticoccus</taxon>
    </lineage>
</organism>